<dbReference type="PANTHER" id="PTHR45734:SF10">
    <property type="entry name" value="BLISTERY, ISOFORM A"/>
    <property type="match status" value="1"/>
</dbReference>
<dbReference type="Gene3D" id="2.60.40.1110">
    <property type="match status" value="1"/>
</dbReference>
<feature type="compositionally biased region" description="Low complexity" evidence="9">
    <location>
        <begin position="779"/>
        <end position="788"/>
    </location>
</feature>
<feature type="domain" description="C2 tensin-type" evidence="12">
    <location>
        <begin position="208"/>
        <end position="326"/>
    </location>
</feature>
<feature type="compositionally biased region" description="Polar residues" evidence="9">
    <location>
        <begin position="1427"/>
        <end position="1436"/>
    </location>
</feature>
<feature type="domain" description="Phosphatase tensin-type" evidence="11">
    <location>
        <begin position="31"/>
        <end position="203"/>
    </location>
</feature>
<dbReference type="Pfam" id="PF10409">
    <property type="entry name" value="PTEN_C2"/>
    <property type="match status" value="1"/>
</dbReference>
<feature type="region of interest" description="Disordered" evidence="9">
    <location>
        <begin position="347"/>
        <end position="408"/>
    </location>
</feature>
<dbReference type="InterPro" id="IPR014020">
    <property type="entry name" value="Tensin_C2-dom"/>
</dbReference>
<feature type="region of interest" description="Disordered" evidence="9">
    <location>
        <begin position="1126"/>
        <end position="1169"/>
    </location>
</feature>
<dbReference type="InterPro" id="IPR013625">
    <property type="entry name" value="PTB"/>
</dbReference>
<keyword evidence="4" id="KW-0378">Hydrolase</keyword>
<evidence type="ECO:0008006" key="15">
    <source>
        <dbReference type="Google" id="ProtNLM"/>
    </source>
</evidence>
<keyword evidence="5" id="KW-0904">Protein phosphatase</keyword>
<feature type="compositionally biased region" description="Basic and acidic residues" evidence="9">
    <location>
        <begin position="699"/>
        <end position="713"/>
    </location>
</feature>
<feature type="compositionally biased region" description="Low complexity" evidence="9">
    <location>
        <begin position="1336"/>
        <end position="1357"/>
    </location>
</feature>
<feature type="compositionally biased region" description="Pro residues" evidence="9">
    <location>
        <begin position="912"/>
        <end position="921"/>
    </location>
</feature>
<keyword evidence="6" id="KW-0965">Cell junction</keyword>
<evidence type="ECO:0000256" key="3">
    <source>
        <dbReference type="ARBA" id="ARBA00022553"/>
    </source>
</evidence>
<evidence type="ECO:0000259" key="11">
    <source>
        <dbReference type="PROSITE" id="PS51181"/>
    </source>
</evidence>
<dbReference type="Pfam" id="PF08416">
    <property type="entry name" value="PTB"/>
    <property type="match status" value="1"/>
</dbReference>
<evidence type="ECO:0000259" key="12">
    <source>
        <dbReference type="PROSITE" id="PS51182"/>
    </source>
</evidence>
<feature type="compositionally biased region" description="Basic and acidic residues" evidence="9">
    <location>
        <begin position="721"/>
        <end position="731"/>
    </location>
</feature>
<feature type="region of interest" description="Disordered" evidence="9">
    <location>
        <begin position="842"/>
        <end position="1041"/>
    </location>
</feature>
<feature type="region of interest" description="Disordered" evidence="9">
    <location>
        <begin position="1087"/>
        <end position="1109"/>
    </location>
</feature>
<dbReference type="WBParaSite" id="MBELARI_LOCUS5104">
    <property type="protein sequence ID" value="MBELARI_LOCUS5104"/>
    <property type="gene ID" value="MBELARI_LOCUS5104"/>
</dbReference>
<evidence type="ECO:0000256" key="9">
    <source>
        <dbReference type="SAM" id="MobiDB-lite"/>
    </source>
</evidence>
<feature type="compositionally biased region" description="Basic and acidic residues" evidence="9">
    <location>
        <begin position="980"/>
        <end position="1006"/>
    </location>
</feature>
<dbReference type="SUPFAM" id="SSF50729">
    <property type="entry name" value="PH domain-like"/>
    <property type="match status" value="1"/>
</dbReference>
<dbReference type="InterPro" id="IPR035892">
    <property type="entry name" value="C2_domain_sf"/>
</dbReference>
<evidence type="ECO:0000256" key="7">
    <source>
        <dbReference type="ARBA" id="ARBA00022999"/>
    </source>
</evidence>
<evidence type="ECO:0000259" key="10">
    <source>
        <dbReference type="PROSITE" id="PS50001"/>
    </source>
</evidence>
<evidence type="ECO:0000256" key="6">
    <source>
        <dbReference type="ARBA" id="ARBA00022949"/>
    </source>
</evidence>
<feature type="compositionally biased region" description="Basic and acidic residues" evidence="9">
    <location>
        <begin position="1226"/>
        <end position="1239"/>
    </location>
</feature>
<dbReference type="GO" id="GO:0004721">
    <property type="term" value="F:phosphoprotein phosphatase activity"/>
    <property type="evidence" value="ECO:0007669"/>
    <property type="project" value="UniProtKB-KW"/>
</dbReference>
<evidence type="ECO:0000256" key="2">
    <source>
        <dbReference type="ARBA" id="ARBA00007881"/>
    </source>
</evidence>
<dbReference type="PANTHER" id="PTHR45734">
    <property type="entry name" value="TENSIN"/>
    <property type="match status" value="1"/>
</dbReference>
<feature type="compositionally biased region" description="Basic and acidic residues" evidence="9">
    <location>
        <begin position="959"/>
        <end position="971"/>
    </location>
</feature>
<dbReference type="InterPro" id="IPR000980">
    <property type="entry name" value="SH2"/>
</dbReference>
<dbReference type="Gene3D" id="2.30.29.30">
    <property type="entry name" value="Pleckstrin-homology domain (PH domain)/Phosphotyrosine-binding domain (PTB)"/>
    <property type="match status" value="1"/>
</dbReference>
<keyword evidence="7 8" id="KW-0727">SH2 domain</keyword>
<feature type="compositionally biased region" description="Polar residues" evidence="9">
    <location>
        <begin position="19"/>
        <end position="34"/>
    </location>
</feature>
<accession>A0AAF3FDQ7</accession>
<sequence>MPPLLCFKGNRQGKRSKRGSTLQRNGSKASSEMGSSDEGLTLHNVTKRIIAITSPSTSTEKVYRESLSKIAHQLKSEHFDQFKIWNVSRTRRDLQRFGAPVVEMGWPAPLAPPLDRLCVMCKQWEQWLSSDPSHIIVVHSKGEPSRAALAVCAFMHYNAICANDDSVEERFSMQRYADRFVGAQWQPSNKRYLTYFANLLSGKTRVNPAAIYLQKIVLHHFPKSELSFKIYEKMKPVHVTTTITTKDLTKFEIDQEVKLRGDILLKGIKIEKNSQVTVFFCQFNTCALELIGKTPNLEFFKEELDLIFSNNDIDNRCKLELIFSLDPPKVQRKRSIIISEVSRANSYENFEEPEDNSESVEYSRIQKSSRAGPASEDSGVSTESPSKEEGMGPPPVPPKPHRPGSAQGMIEEEQQGEYVERRGVLPAAVKPLVKAQKEQERTQENGILAQFDEIEGEIGTENGGTKEKTTPCLEPDLVGKDRYDKASKCFSYVPAKSLKEAYSQPKKPPPRRIIESSKENLIDDVRPEDLSRAREFTRSVDLVRRPESPKWTDSIDAARSDPRHLYSMDMRIPTSSDSGRLPERPKWEEEIEDARKNDSLVSINSVFHLPETNEMIRRLLGGGQRQHQAQIIHIEPSEAQIEDAKDIMARSLSQEPQEEDKGQALPSSLASIQAQSYLPPVIVERSQSPIPNSAIAPWEFDHRARSKSRERSKSKTPGPEPRTEPRSESKYEPAPSDTGFWGTEPKPVEDRGRSKFRGFLRLKRSDTMPARSDPKPDPKSSTPRSKTPIFERFFKSDSERRHTWWGRPKTMKEVDKDEDEMTTSCSRASIQDEATVFQENPLFVSSAARGGPRIAPPRPEPPKGWTRTIGSEPEPRFGPGQDQPRLWPDSGNTQSDLERSTGPLNTFRTQDPAPPRPPPPQRRNVFQLLAVKREPSFPDPPEMIKSTDSGIGQSPDEEQPLRGENERDERRSRSKPPIAPKREMNRTPNGFHEESPEKSILKRVQETNKNGNRGEAALRDAVPYGYRTGPERSRSAVGERIQYGDQDWSDTLNTNGSSMRKKTNYGSYRMLDDDRYGSDMDDLCDPDFYLNFGTQQRSKAPKSEQLPRKQYRPVEQHDYNDHHAAASSFDVSQSNDRDSWRQRNCRSVNSTSERNPRLTVKNDADGPQEDWLSTKLKKLKSKRDIDPEIARRRTQEKMLLEELKNANEHREGPRDHFVNEGAVARDPLEAYRREEERLRNTSSPFDEMPKRHARGVRGKPPTPPPRERSRSPPQSRVHTPSVDQYKSDQIRGNGYSNTKETNIDDDYGDFAHLGNILKNENASTATRHSQKPRIPSHQTQQSTQSGRQSQQLQKKSSFGASEYARPSTVDPNTWARGRETPSAQFPDTRYSEWGSLSHAQTPSGQFFSGQERVAAAIARAETPVRQFGTQDRSPSVTARAETPHFPIRGETPLPYHPLLYSQGTASRPDLSRERDRDQFAMNYRSTSPRSNYYNQSLSRRSSLNSVEIALSQEDKLKQKLAKQSAYLHSKSDVINLDESDADTEPPETDLEEDFEYKKGAVQGVQVVQVIPRKREEMEAERAENAAELSHIELLNGVHLKSKPFKRNSDQPASDQPASHQPASDHPKSEYQNYDHQLENYYSTWKNESTTIPIGHIHSFPLSPNRIFDIPLQMQTMRRQPKEIIKAQNPGEIIHHHPVFVKDVSKYWYKPTISREQAINMLRDKPPGTFVVRDSNSFPGAFGLALKVATPPPGVQTGDGTELVRHFLIEPSPKGVKLKGCNNEPVFGSLSALVYQHSITPLALPTKLILPDYDPATSVEHVSAAQLLLEQGAACNVSYIGSVDCESLTGPACVKRCIHQMFHDQRMGYLTPVSVHFKVSSQGVTLTDNTRKLFFRRHFPTNSVIYAGADPEEQRWDNTEVIGFSDGCVRSAKLFAVVARKVNQLENQCHVFAELEPEQPAHAVLNFINKVLLSPSRQN</sequence>
<feature type="compositionally biased region" description="Basic and acidic residues" evidence="9">
    <location>
        <begin position="1204"/>
        <end position="1218"/>
    </location>
</feature>
<evidence type="ECO:0000256" key="1">
    <source>
        <dbReference type="ARBA" id="ARBA00004282"/>
    </source>
</evidence>
<proteinExistence type="inferred from homology"/>
<evidence type="ECO:0000256" key="8">
    <source>
        <dbReference type="PROSITE-ProRule" id="PRU00191"/>
    </source>
</evidence>
<feature type="region of interest" description="Disordered" evidence="9">
    <location>
        <begin position="814"/>
        <end position="833"/>
    </location>
</feature>
<dbReference type="CDD" id="cd01213">
    <property type="entry name" value="PTB_tensin"/>
    <property type="match status" value="1"/>
</dbReference>
<dbReference type="InterPro" id="IPR035012">
    <property type="entry name" value="Tensin-like_SH2"/>
</dbReference>
<dbReference type="Proteomes" id="UP000887575">
    <property type="component" value="Unassembled WGS sequence"/>
</dbReference>
<dbReference type="InterPro" id="IPR033929">
    <property type="entry name" value="Tensin_PTB"/>
</dbReference>
<protein>
    <recommendedName>
        <fullName evidence="15">Tensin</fullName>
    </recommendedName>
</protein>
<dbReference type="SUPFAM" id="SSF55550">
    <property type="entry name" value="SH2 domain"/>
    <property type="match status" value="1"/>
</dbReference>
<dbReference type="Gene3D" id="3.90.190.10">
    <property type="entry name" value="Protein tyrosine phosphatase superfamily"/>
    <property type="match status" value="1"/>
</dbReference>
<dbReference type="InterPro" id="IPR011993">
    <property type="entry name" value="PH-like_dom_sf"/>
</dbReference>
<feature type="compositionally biased region" description="Basic and acidic residues" evidence="9">
    <location>
        <begin position="1154"/>
        <end position="1164"/>
    </location>
</feature>
<feature type="region of interest" description="Disordered" evidence="9">
    <location>
        <begin position="500"/>
        <end position="520"/>
    </location>
</feature>
<reference evidence="14" key="1">
    <citation type="submission" date="2024-02" db="UniProtKB">
        <authorList>
            <consortium name="WormBaseParasite"/>
        </authorList>
    </citation>
    <scope>IDENTIFICATION</scope>
</reference>
<name>A0AAF3FDQ7_9BILA</name>
<feature type="compositionally biased region" description="Acidic residues" evidence="9">
    <location>
        <begin position="349"/>
        <end position="358"/>
    </location>
</feature>
<dbReference type="SMART" id="SM00462">
    <property type="entry name" value="PTB"/>
    <property type="match status" value="1"/>
</dbReference>
<evidence type="ECO:0000313" key="14">
    <source>
        <dbReference type="WBParaSite" id="MBELARI_LOCUS5104"/>
    </source>
</evidence>
<dbReference type="GO" id="GO:0005925">
    <property type="term" value="C:focal adhesion"/>
    <property type="evidence" value="ECO:0007669"/>
    <property type="project" value="TreeGrafter"/>
</dbReference>
<organism evidence="13 14">
    <name type="scientific">Mesorhabditis belari</name>
    <dbReference type="NCBI Taxonomy" id="2138241"/>
    <lineage>
        <taxon>Eukaryota</taxon>
        <taxon>Metazoa</taxon>
        <taxon>Ecdysozoa</taxon>
        <taxon>Nematoda</taxon>
        <taxon>Chromadorea</taxon>
        <taxon>Rhabditida</taxon>
        <taxon>Rhabditina</taxon>
        <taxon>Rhabditomorpha</taxon>
        <taxon>Rhabditoidea</taxon>
        <taxon>Rhabditidae</taxon>
        <taxon>Mesorhabditinae</taxon>
        <taxon>Mesorhabditis</taxon>
    </lineage>
</organism>
<feature type="region of interest" description="Disordered" evidence="9">
    <location>
        <begin position="1204"/>
        <end position="1302"/>
    </location>
</feature>
<evidence type="ECO:0000256" key="4">
    <source>
        <dbReference type="ARBA" id="ARBA00022801"/>
    </source>
</evidence>
<dbReference type="SUPFAM" id="SSF52799">
    <property type="entry name" value="(Phosphotyrosine protein) phosphatases II"/>
    <property type="match status" value="1"/>
</dbReference>
<dbReference type="InterPro" id="IPR029021">
    <property type="entry name" value="Prot-tyrosine_phosphatase-like"/>
</dbReference>
<dbReference type="PROSITE" id="PS51182">
    <property type="entry name" value="C2_TENSIN"/>
    <property type="match status" value="1"/>
</dbReference>
<feature type="region of interest" description="Disordered" evidence="9">
    <location>
        <begin position="1322"/>
        <end position="1389"/>
    </location>
</feature>
<dbReference type="InterPro" id="IPR036860">
    <property type="entry name" value="SH2_dom_sf"/>
</dbReference>
<dbReference type="PROSITE" id="PS50001">
    <property type="entry name" value="SH2"/>
    <property type="match status" value="1"/>
</dbReference>
<feature type="region of interest" description="Disordered" evidence="9">
    <location>
        <begin position="434"/>
        <end position="478"/>
    </location>
</feature>
<keyword evidence="13" id="KW-1185">Reference proteome</keyword>
<comment type="subcellular location">
    <subcellularLocation>
        <location evidence="1">Cell junction</location>
    </subcellularLocation>
</comment>
<evidence type="ECO:0000313" key="13">
    <source>
        <dbReference type="Proteomes" id="UP000887575"/>
    </source>
</evidence>
<feature type="region of interest" description="Disordered" evidence="9">
    <location>
        <begin position="692"/>
        <end position="791"/>
    </location>
</feature>
<evidence type="ECO:0000256" key="5">
    <source>
        <dbReference type="ARBA" id="ARBA00022912"/>
    </source>
</evidence>
<dbReference type="Pfam" id="PF00017">
    <property type="entry name" value="SH2"/>
    <property type="match status" value="1"/>
</dbReference>
<dbReference type="Gene3D" id="3.30.505.10">
    <property type="entry name" value="SH2 domain"/>
    <property type="match status" value="1"/>
</dbReference>
<dbReference type="SMART" id="SM00252">
    <property type="entry name" value="SH2"/>
    <property type="match status" value="1"/>
</dbReference>
<dbReference type="SUPFAM" id="SSF49562">
    <property type="entry name" value="C2 domain (Calcium/lipid-binding domain, CaLB)"/>
    <property type="match status" value="1"/>
</dbReference>
<comment type="similarity">
    <text evidence="2">Belongs to the PTEN phosphatase protein family.</text>
</comment>
<dbReference type="InterPro" id="IPR051484">
    <property type="entry name" value="Tensin_PTEN_phosphatase"/>
</dbReference>
<feature type="domain" description="SH2" evidence="10">
    <location>
        <begin position="1707"/>
        <end position="1811"/>
    </location>
</feature>
<dbReference type="InterPro" id="IPR029023">
    <property type="entry name" value="Tensin_phosphatase"/>
</dbReference>
<feature type="region of interest" description="Disordered" evidence="9">
    <location>
        <begin position="1421"/>
        <end position="1473"/>
    </location>
</feature>
<keyword evidence="3" id="KW-0597">Phosphoprotein</keyword>
<feature type="region of interest" description="Disordered" evidence="9">
    <location>
        <begin position="1"/>
        <end position="38"/>
    </location>
</feature>
<feature type="compositionally biased region" description="Polar residues" evidence="9">
    <location>
        <begin position="1609"/>
        <end position="1621"/>
    </location>
</feature>
<feature type="region of interest" description="Disordered" evidence="9">
    <location>
        <begin position="1602"/>
        <end position="1629"/>
    </location>
</feature>
<dbReference type="PROSITE" id="PS51181">
    <property type="entry name" value="PPASE_TENSIN"/>
    <property type="match status" value="1"/>
</dbReference>
<dbReference type="CDD" id="cd09927">
    <property type="entry name" value="SH2_Tensin_like"/>
    <property type="match status" value="1"/>
</dbReference>
<dbReference type="InterPro" id="IPR006020">
    <property type="entry name" value="PTB/PI_dom"/>
</dbReference>